<dbReference type="GO" id="GO:0043165">
    <property type="term" value="P:Gram-negative-bacterium-type cell outer membrane assembly"/>
    <property type="evidence" value="ECO:0007669"/>
    <property type="project" value="InterPro"/>
</dbReference>
<keyword evidence="1" id="KW-0732">Signal</keyword>
<evidence type="ECO:0000256" key="5">
    <source>
        <dbReference type="ARBA" id="ARBA00023288"/>
    </source>
</evidence>
<dbReference type="PANTHER" id="PTHR38098">
    <property type="entry name" value="LPS-ASSEMBLY LIPOPROTEIN LPTE"/>
    <property type="match status" value="1"/>
</dbReference>
<dbReference type="Pfam" id="PF04390">
    <property type="entry name" value="LptE"/>
    <property type="match status" value="1"/>
</dbReference>
<dbReference type="STRING" id="28885.EI16_09495"/>
<evidence type="ECO:0000313" key="7">
    <source>
        <dbReference type="Proteomes" id="UP000027341"/>
    </source>
</evidence>
<evidence type="ECO:0000256" key="2">
    <source>
        <dbReference type="ARBA" id="ARBA00023136"/>
    </source>
</evidence>
<dbReference type="InterPro" id="IPR007485">
    <property type="entry name" value="LPS_assembly_LptE"/>
</dbReference>
<dbReference type="AlphaFoldDB" id="A0A067A1I5"/>
<evidence type="ECO:0000256" key="3">
    <source>
        <dbReference type="ARBA" id="ARBA00023139"/>
    </source>
</evidence>
<proteinExistence type="predicted"/>
<comment type="caution">
    <text evidence="6">The sequence shown here is derived from an EMBL/GenBank/DDBJ whole genome shotgun (WGS) entry which is preliminary data.</text>
</comment>
<evidence type="ECO:0000256" key="4">
    <source>
        <dbReference type="ARBA" id="ARBA00023237"/>
    </source>
</evidence>
<keyword evidence="3" id="KW-0564">Palmitate</keyword>
<sequence length="194" mass="20662">MTKVVAKICQVGGGKHVAFAGLLAATLLLSACGFHLKGMGDAATATYQSIKIVQNPGVRSDVAQALNQQLQAMGIKVVSNLADAELVLNLQATQMNTSITARDGKGDVSGELLKMIQPFNAQVVATEESVIQARAVAYRDRSVNAAQAQASSRELQSIQRQMASEVALQVLDRLNRAYALMHPAKQQEKKATDS</sequence>
<dbReference type="Gene3D" id="3.30.160.150">
    <property type="entry name" value="Lipoprotein like domain"/>
    <property type="match status" value="1"/>
</dbReference>
<accession>A0A067A1I5</accession>
<evidence type="ECO:0000313" key="6">
    <source>
        <dbReference type="EMBL" id="KDN96486.1"/>
    </source>
</evidence>
<evidence type="ECO:0000256" key="1">
    <source>
        <dbReference type="ARBA" id="ARBA00022729"/>
    </source>
</evidence>
<keyword evidence="5" id="KW-0449">Lipoprotein</keyword>
<dbReference type="EMBL" id="JMIU01000001">
    <property type="protein sequence ID" value="KDN96486.1"/>
    <property type="molecule type" value="Genomic_DNA"/>
</dbReference>
<reference evidence="6 7" key="1">
    <citation type="submission" date="2014-04" db="EMBL/GenBank/DDBJ databases">
        <title>Draft genome sequence of Hydrogenovibrio marinus MH-110, a model organism for aerobic H2 metabolism.</title>
        <authorList>
            <person name="Cha H.J."/>
            <person name="Jo B.H."/>
            <person name="Hwang B.H."/>
        </authorList>
    </citation>
    <scope>NUCLEOTIDE SEQUENCE [LARGE SCALE GENOMIC DNA]</scope>
    <source>
        <strain evidence="6 7">MH-110</strain>
    </source>
</reference>
<name>A0A067A1I5_HYDMR</name>
<dbReference type="RefSeq" id="WP_029912746.1">
    <property type="nucleotide sequence ID" value="NZ_AP020335.1"/>
</dbReference>
<keyword evidence="2" id="KW-0472">Membrane</keyword>
<evidence type="ECO:0008006" key="8">
    <source>
        <dbReference type="Google" id="ProtNLM"/>
    </source>
</evidence>
<dbReference type="Proteomes" id="UP000027341">
    <property type="component" value="Unassembled WGS sequence"/>
</dbReference>
<organism evidence="6 7">
    <name type="scientific">Hydrogenovibrio marinus</name>
    <dbReference type="NCBI Taxonomy" id="28885"/>
    <lineage>
        <taxon>Bacteria</taxon>
        <taxon>Pseudomonadati</taxon>
        <taxon>Pseudomonadota</taxon>
        <taxon>Gammaproteobacteria</taxon>
        <taxon>Thiotrichales</taxon>
        <taxon>Piscirickettsiaceae</taxon>
        <taxon>Hydrogenovibrio</taxon>
    </lineage>
</organism>
<keyword evidence="7" id="KW-1185">Reference proteome</keyword>
<dbReference type="PROSITE" id="PS51257">
    <property type="entry name" value="PROKAR_LIPOPROTEIN"/>
    <property type="match status" value="1"/>
</dbReference>
<dbReference type="GO" id="GO:1990351">
    <property type="term" value="C:transporter complex"/>
    <property type="evidence" value="ECO:0007669"/>
    <property type="project" value="TreeGrafter"/>
</dbReference>
<gene>
    <name evidence="6" type="ORF">EI16_09495</name>
</gene>
<keyword evidence="4" id="KW-0998">Cell outer membrane</keyword>
<dbReference type="GO" id="GO:0001530">
    <property type="term" value="F:lipopolysaccharide binding"/>
    <property type="evidence" value="ECO:0007669"/>
    <property type="project" value="TreeGrafter"/>
</dbReference>
<dbReference type="PANTHER" id="PTHR38098:SF1">
    <property type="entry name" value="LPS-ASSEMBLY LIPOPROTEIN LPTE"/>
    <property type="match status" value="1"/>
</dbReference>
<protein>
    <recommendedName>
        <fullName evidence="8">LPS-assembly lipoprotein LptE</fullName>
    </recommendedName>
</protein>
<dbReference type="GO" id="GO:0015920">
    <property type="term" value="P:lipopolysaccharide transport"/>
    <property type="evidence" value="ECO:0007669"/>
    <property type="project" value="TreeGrafter"/>
</dbReference>
<dbReference type="GO" id="GO:0019867">
    <property type="term" value="C:outer membrane"/>
    <property type="evidence" value="ECO:0007669"/>
    <property type="project" value="InterPro"/>
</dbReference>